<dbReference type="STRING" id="269621.A0A238F1Y5"/>
<evidence type="ECO:0000256" key="2">
    <source>
        <dbReference type="SAM" id="Phobius"/>
    </source>
</evidence>
<dbReference type="Proteomes" id="UP000198372">
    <property type="component" value="Unassembled WGS sequence"/>
</dbReference>
<feature type="domain" description="Exostosin GT47" evidence="3">
    <location>
        <begin position="343"/>
        <end position="492"/>
    </location>
</feature>
<dbReference type="OrthoDB" id="1924787at2759"/>
<dbReference type="InterPro" id="IPR004263">
    <property type="entry name" value="Exostosin"/>
</dbReference>
<keyword evidence="5" id="KW-1185">Reference proteome</keyword>
<protein>
    <submittedName>
        <fullName evidence="4">BQ2448_5671 protein</fullName>
    </submittedName>
</protein>
<evidence type="ECO:0000313" key="4">
    <source>
        <dbReference type="EMBL" id="SCV67025.1"/>
    </source>
</evidence>
<dbReference type="EMBL" id="FMSP01000001">
    <property type="protein sequence ID" value="SCV67025.1"/>
    <property type="molecule type" value="Genomic_DNA"/>
</dbReference>
<feature type="domain" description="Exostosin GT47" evidence="3">
    <location>
        <begin position="103"/>
        <end position="281"/>
    </location>
</feature>
<keyword evidence="2" id="KW-1133">Transmembrane helix</keyword>
<gene>
    <name evidence="4" type="ORF">BQ2448_5671</name>
</gene>
<comment type="similarity">
    <text evidence="1">Belongs to the glycosyltransferase 47 family.</text>
</comment>
<organism evidence="4 5">
    <name type="scientific">Microbotryum intermedium</name>
    <dbReference type="NCBI Taxonomy" id="269621"/>
    <lineage>
        <taxon>Eukaryota</taxon>
        <taxon>Fungi</taxon>
        <taxon>Dikarya</taxon>
        <taxon>Basidiomycota</taxon>
        <taxon>Pucciniomycotina</taxon>
        <taxon>Microbotryomycetes</taxon>
        <taxon>Microbotryales</taxon>
        <taxon>Microbotryaceae</taxon>
        <taxon>Microbotryum</taxon>
    </lineage>
</organism>
<dbReference type="InterPro" id="IPR040911">
    <property type="entry name" value="Exostosin_GT47"/>
</dbReference>
<accession>A0A238F1Y5</accession>
<name>A0A238F1Y5_9BASI</name>
<sequence length="548" mass="61951">MSQPRRRYPTSYPTRPTSQAFDLRDLESFLRTRTTRRQWIIAVVTSFFVIALHRSGSSTRRHHRAIKYDRDRGADRPTFAALPELSYRRRLWPPDLNNPICQPKIYVYDLPPELVLPEATVSQCRWSAYNSELALHSLLASSDAPPYPRSLLTTDPASADLFLIPMFPACYLFNCWVKAGWIKTERCDVDESYIQPIMDYVSNSSETHKWWQRHGGEDHLILHPMDHVDGYYTEKSRAAMNSSSYLVTVGDLRPPPYSKHFRRYKDLVIPSSTHLLNSYYLNPMDYLDASGNLLSTPRGAVDPKKPTAPATRAEIFVSAAPASVPGFISRFFSSLSSSSRNQAKIAEFSRSHRPTTAIFRGGLGEAKDGESYALGIRSLFFPSNGDAMTPPFSSSIHPGFSSLPDYDLALRSENHDYALALSKAKFGLAPPGYTLDTTRIYEYLAFGVVPVFIGTGRIAGQVLPFENDFDWSSFSIEIPRDQAHRVPEILQAVLDDGERYENLREKVWQVGRLLVLEQGQGNVWKWLARDLCRLRRIGTGAGPEIANN</sequence>
<keyword evidence="2" id="KW-0472">Membrane</keyword>
<dbReference type="PANTHER" id="PTHR11062:SF281">
    <property type="entry name" value="EXOSTOSIN-LIKE 2"/>
    <property type="match status" value="1"/>
</dbReference>
<proteinExistence type="inferred from homology"/>
<dbReference type="Pfam" id="PF03016">
    <property type="entry name" value="Exostosin_GT47"/>
    <property type="match status" value="2"/>
</dbReference>
<dbReference type="GO" id="GO:0016757">
    <property type="term" value="F:glycosyltransferase activity"/>
    <property type="evidence" value="ECO:0007669"/>
    <property type="project" value="InterPro"/>
</dbReference>
<evidence type="ECO:0000313" key="5">
    <source>
        <dbReference type="Proteomes" id="UP000198372"/>
    </source>
</evidence>
<evidence type="ECO:0000256" key="1">
    <source>
        <dbReference type="ARBA" id="ARBA00010271"/>
    </source>
</evidence>
<dbReference type="PANTHER" id="PTHR11062">
    <property type="entry name" value="EXOSTOSIN HEPARAN SULFATE GLYCOSYLTRANSFERASE -RELATED"/>
    <property type="match status" value="1"/>
</dbReference>
<feature type="transmembrane region" description="Helical" evidence="2">
    <location>
        <begin position="39"/>
        <end position="56"/>
    </location>
</feature>
<dbReference type="AlphaFoldDB" id="A0A238F1Y5"/>
<evidence type="ECO:0000259" key="3">
    <source>
        <dbReference type="Pfam" id="PF03016"/>
    </source>
</evidence>
<reference evidence="5" key="1">
    <citation type="submission" date="2016-09" db="EMBL/GenBank/DDBJ databases">
        <authorList>
            <person name="Jeantristanb JTB J.-T."/>
            <person name="Ricardo R."/>
        </authorList>
    </citation>
    <scope>NUCLEOTIDE SEQUENCE [LARGE SCALE GENOMIC DNA]</scope>
</reference>
<keyword evidence="2" id="KW-0812">Transmembrane</keyword>